<dbReference type="Proteomes" id="UP000028999">
    <property type="component" value="Unassembled WGS sequence"/>
</dbReference>
<accession>A0A078GVL5</accession>
<evidence type="ECO:0000313" key="1">
    <source>
        <dbReference type="EMBL" id="CDY29182.1"/>
    </source>
</evidence>
<gene>
    <name evidence="1" type="primary">BnaA06g25750D</name>
    <name evidence="1" type="ORF">GSBRNA2T00042078001</name>
</gene>
<keyword evidence="2" id="KW-1185">Reference proteome</keyword>
<evidence type="ECO:0000313" key="2">
    <source>
        <dbReference type="Proteomes" id="UP000028999"/>
    </source>
</evidence>
<name>A0A078GVL5_BRANA</name>
<dbReference type="Gramene" id="CDY29182">
    <property type="protein sequence ID" value="CDY29182"/>
    <property type="gene ID" value="GSBRNA2T00042078001"/>
</dbReference>
<reference evidence="1 2" key="1">
    <citation type="journal article" date="2014" name="Science">
        <title>Plant genetics. Early allopolyploid evolution in the post-Neolithic Brassica napus oilseed genome.</title>
        <authorList>
            <person name="Chalhoub B."/>
            <person name="Denoeud F."/>
            <person name="Liu S."/>
            <person name="Parkin I.A."/>
            <person name="Tang H."/>
            <person name="Wang X."/>
            <person name="Chiquet J."/>
            <person name="Belcram H."/>
            <person name="Tong C."/>
            <person name="Samans B."/>
            <person name="Correa M."/>
            <person name="Da Silva C."/>
            <person name="Just J."/>
            <person name="Falentin C."/>
            <person name="Koh C.S."/>
            <person name="Le Clainche I."/>
            <person name="Bernard M."/>
            <person name="Bento P."/>
            <person name="Noel B."/>
            <person name="Labadie K."/>
            <person name="Alberti A."/>
            <person name="Charles M."/>
            <person name="Arnaud D."/>
            <person name="Guo H."/>
            <person name="Daviaud C."/>
            <person name="Alamery S."/>
            <person name="Jabbari K."/>
            <person name="Zhao M."/>
            <person name="Edger P.P."/>
            <person name="Chelaifa H."/>
            <person name="Tack D."/>
            <person name="Lassalle G."/>
            <person name="Mestiri I."/>
            <person name="Schnel N."/>
            <person name="Le Paslier M.C."/>
            <person name="Fan G."/>
            <person name="Renault V."/>
            <person name="Bayer P.E."/>
            <person name="Golicz A.A."/>
            <person name="Manoli S."/>
            <person name="Lee T.H."/>
            <person name="Thi V.H."/>
            <person name="Chalabi S."/>
            <person name="Hu Q."/>
            <person name="Fan C."/>
            <person name="Tollenaere R."/>
            <person name="Lu Y."/>
            <person name="Battail C."/>
            <person name="Shen J."/>
            <person name="Sidebottom C.H."/>
            <person name="Wang X."/>
            <person name="Canaguier A."/>
            <person name="Chauveau A."/>
            <person name="Berard A."/>
            <person name="Deniot G."/>
            <person name="Guan M."/>
            <person name="Liu Z."/>
            <person name="Sun F."/>
            <person name="Lim Y.P."/>
            <person name="Lyons E."/>
            <person name="Town C.D."/>
            <person name="Bancroft I."/>
            <person name="Wang X."/>
            <person name="Meng J."/>
            <person name="Ma J."/>
            <person name="Pires J.C."/>
            <person name="King G.J."/>
            <person name="Brunel D."/>
            <person name="Delourme R."/>
            <person name="Renard M."/>
            <person name="Aury J.M."/>
            <person name="Adams K.L."/>
            <person name="Batley J."/>
            <person name="Snowdon R.J."/>
            <person name="Tost J."/>
            <person name="Edwards D."/>
            <person name="Zhou Y."/>
            <person name="Hua W."/>
            <person name="Sharpe A.G."/>
            <person name="Paterson A.H."/>
            <person name="Guan C."/>
            <person name="Wincker P."/>
        </authorList>
    </citation>
    <scope>NUCLEOTIDE SEQUENCE [LARGE SCALE GENOMIC DNA]</scope>
    <source>
        <strain evidence="2">cv. Darmor-bzh</strain>
    </source>
</reference>
<sequence length="26" mass="3118">MSRLLPLEKNVVSKHFKRNLRGRQPL</sequence>
<dbReference type="AlphaFoldDB" id="A0A078GVL5"/>
<dbReference type="EMBL" id="LK032233">
    <property type="protein sequence ID" value="CDY29182.1"/>
    <property type="molecule type" value="Genomic_DNA"/>
</dbReference>
<dbReference type="PaxDb" id="3708-A0A078GVL5"/>
<protein>
    <submittedName>
        <fullName evidence="1">BnaA06g25750D protein</fullName>
    </submittedName>
</protein>
<organism evidence="1 2">
    <name type="scientific">Brassica napus</name>
    <name type="common">Rape</name>
    <dbReference type="NCBI Taxonomy" id="3708"/>
    <lineage>
        <taxon>Eukaryota</taxon>
        <taxon>Viridiplantae</taxon>
        <taxon>Streptophyta</taxon>
        <taxon>Embryophyta</taxon>
        <taxon>Tracheophyta</taxon>
        <taxon>Spermatophyta</taxon>
        <taxon>Magnoliopsida</taxon>
        <taxon>eudicotyledons</taxon>
        <taxon>Gunneridae</taxon>
        <taxon>Pentapetalae</taxon>
        <taxon>rosids</taxon>
        <taxon>malvids</taxon>
        <taxon>Brassicales</taxon>
        <taxon>Brassicaceae</taxon>
        <taxon>Brassiceae</taxon>
        <taxon>Brassica</taxon>
    </lineage>
</organism>
<proteinExistence type="predicted"/>